<dbReference type="InterPro" id="IPR044801">
    <property type="entry name" value="Filamin"/>
</dbReference>
<evidence type="ECO:0000256" key="4">
    <source>
        <dbReference type="SAM" id="MobiDB-lite"/>
    </source>
</evidence>
<dbReference type="InterPro" id="IPR013783">
    <property type="entry name" value="Ig-like_fold"/>
</dbReference>
<sequence>MGPVPEPIVIEGEPIRHISVGQIARFDLSAPGCDREDLEITVTGPAKQPVAFRLISAEDVENADASGSTVFGIAGNFRVEFSGLEVGTYLVDVVMLATAAAKHGVSTPPAGGYRAVGSPFLAKVYDASLIRVSDPPNGVVGSPCQFRVDASQAGEGQLEISICDGEVPNHVQVLGGGRCLVSFIPEKAMEHNIDIKFNGDTVPGFDEAASFMIHVDGTTPAELGVSVRAPSMSTLPVKVSGTTRTGFRAEFVPKEVGAHTVLVEYNGTAVAGTPFTAKVYDSKRVYVSPLPRGAIGKALQFTVDAGQAGEGNLEITISAGGRNIPTQVHPQGNARFAVSFVPLEACDHVITISFNKEDVSGSPFIAHVAADPNRLLVSGQGLASAAVGKPAYFTISNVTAGTVEDIEVNVEGPTGSSVPAQLTRTGDGSSFLVEYAPRVAGEHRVHVLYAKEAVPGSPFSCKVYDVTQIKVRESTRGVVGRPVTFLVETSQAGPGNLEVTVNQGQVPTSAQSQGHHTYAISFTPKEPKTHVVELKFNGEDVPGSPFQCAVLDASRVTASGDGLDKVPVGQPATFYIHSQESGGDLVVVVTGPSRGILPHVLTPIGGEGGAKFTVSYSPEEVGDHAVDIRYAELPIPGSPFLVKAYDAGKINVTDIGSGVVGKPVYFNIDASHAGAGNLEIIVSVNGRNVPNYVQSEGNAKFRVNFKPQEPAVHLLSVRFNGESVPVEGRRITSSSSCRDLDRFEINSIKIVFQKKFLTGLIGLDGLDFVDDAVLDNKDNDVDGRKKNEGERGSPFSCRVTDSSLVLVTGEGLKMASVARMAQFSIDPRGTDIAGCAVVITSPTNLSLPVTLEHMPTGLLRASFQPDEVGPHQVSLTMAGGEHLGASPYTCNVYDVNKVRVTGLENSKVGRPVTFTVDASEAGEGTLELVVTTAKTSVKAEVVARSRGLYDVTFIPQEPIPHFVNITFNEEEVAGNPFKCQVRDLDAKEMKHLKRTESKMVSVAGDGLREVVVGAPSRFQIDTKGMDGDVDVRVTGPDEESIPCRVLRAQNGSSGLYRAEYRPEVAGLYKIQVFHRNQIVSKQPFLVEAADPARVKLLPPQSDENEDNEDDSRGNEDDDPVTHKRHGRRRPTGSAATVGRDVSFRVDASKAGRGSLTVSIKAAGQEVKHSLRDLGWGCYDVVFTPSVAVPHRVTVKYNGVAVPPIAGATSCSMEIDVKNPYAGKVVTASGLGLHQSRVGKPTTFVIETLRSSLCYQQKDGNLLAEFNAVTAGAHKIDVTNHNVPIHGSPFTCQVFDAAKVRIEELTSSSSPVDAQNKPNKPTTPGVFSVNDRIAFRIDRRRAGIAELNVTVSSPVGKHLPVEVKPLPDGRGELIEFAPPAAGKYKIAVTYGDDEVPGSPVTFSVEDGAGWARAFGEGLARGRVGSVCGFKIDARGLIGEPHVVVDGPDSVAKSRVDAVKEDADPDGATHVATYTPQEVGVFDVTVQWNGKELPGSPFHPKIVDPKKVRVIGGWESFSESQPGTDAPKVVKLVVNEEIRIPFDVSDAGPGKLRADIKYRKKSSGQREQLIPVENVRVEQQSSPSRYRLCFTPTREGEHLLYLFWADFPIPNSPVFAYADDLGKTPQVGSKKDAAGAAASSAVVLRGHGLANARCGEQAEFVIDGSSVGTGTPEVSLTGIKTDIRVQLQQLGPDGGEEDEARRKGLVWRATYTPSVCGAYLLNVTWSGRQVKGCPLKVNVMAMTDANKVLVTGEGIKGGVVGRDVRSLIDTRRAGPGELTAHCAGPNKVAYCELYDHGDGTFLLNVKPQEAGKHSLTIKYGGEHVPGSPFVLKISGAPDPSKVRVFGPGVEPGVLANFQSRFVCDTRGAGAGQLTVRIRGPKAAFRVEMQRDGQKDRCISCRYSPTEPGDYRVEVKWSGDHVPGSPFMVMIFDTEEELRRFIRHGRADDPASPASAMMGMGKMSRAQSPGVMLQAGMMPRGGPAFAGTNRRDQSTTGAATQLTGRCRRALGVAPSRTYDSGKSIATNYTTSCSITLGGRKMGKGSGSCHRRLQPSRRRTAAFARPRRRRLFITSTCPARTTASAAIVVKAVAGLAFDEEEENDDDLRTIANEN</sequence>
<dbReference type="Pfam" id="PF00630">
    <property type="entry name" value="Filamin"/>
    <property type="match status" value="16"/>
</dbReference>
<dbReference type="FunFam" id="2.60.40.10:FF:001145">
    <property type="entry name" value="Jitterbug, isoform I"/>
    <property type="match status" value="2"/>
</dbReference>
<name>A0A7R9BSI8_9CRUS</name>
<feature type="repeat" description="Filamin" evidence="3">
    <location>
        <begin position="1498"/>
        <end position="1616"/>
    </location>
</feature>
<dbReference type="EMBL" id="CAJPEX010001614">
    <property type="protein sequence ID" value="CAG0919535.1"/>
    <property type="molecule type" value="Genomic_DNA"/>
</dbReference>
<dbReference type="InterPro" id="IPR001298">
    <property type="entry name" value="Filamin/ABP280_rpt"/>
</dbReference>
<feature type="repeat" description="Filamin" evidence="3">
    <location>
        <begin position="1832"/>
        <end position="1928"/>
    </location>
</feature>
<feature type="repeat" description="Filamin" evidence="3">
    <location>
        <begin position="367"/>
        <end position="463"/>
    </location>
</feature>
<feature type="repeat" description="Filamin" evidence="3">
    <location>
        <begin position="476"/>
        <end position="550"/>
    </location>
</feature>
<dbReference type="InterPro" id="IPR014756">
    <property type="entry name" value="Ig_E-set"/>
</dbReference>
<keyword evidence="6" id="KW-1185">Reference proteome</keyword>
<dbReference type="SUPFAM" id="SSF81296">
    <property type="entry name" value="E set domains"/>
    <property type="match status" value="18"/>
</dbReference>
<comment type="similarity">
    <text evidence="1">Belongs to the filamin family.</text>
</comment>
<evidence type="ECO:0000313" key="6">
    <source>
        <dbReference type="Proteomes" id="UP000678499"/>
    </source>
</evidence>
<dbReference type="EMBL" id="OA883651">
    <property type="protein sequence ID" value="CAD7279383.1"/>
    <property type="molecule type" value="Genomic_DNA"/>
</dbReference>
<dbReference type="OrthoDB" id="18740at2759"/>
<feature type="region of interest" description="Disordered" evidence="4">
    <location>
        <begin position="1305"/>
        <end position="1324"/>
    </location>
</feature>
<dbReference type="InterPro" id="IPR017868">
    <property type="entry name" value="Filamin/ABP280_repeat-like"/>
</dbReference>
<feature type="repeat" description="Filamin" evidence="3">
    <location>
        <begin position="1402"/>
        <end position="1500"/>
    </location>
</feature>
<reference evidence="5" key="1">
    <citation type="submission" date="2020-11" db="EMBL/GenBank/DDBJ databases">
        <authorList>
            <person name="Tran Van P."/>
        </authorList>
    </citation>
    <scope>NUCLEOTIDE SEQUENCE</scope>
</reference>
<dbReference type="PANTHER" id="PTHR38537">
    <property type="entry name" value="JITTERBUG, ISOFORM N"/>
    <property type="match status" value="1"/>
</dbReference>
<feature type="compositionally biased region" description="Polar residues" evidence="4">
    <location>
        <begin position="1305"/>
        <end position="1321"/>
    </location>
</feature>
<feature type="repeat" description="Filamin" evidence="3">
    <location>
        <begin position="992"/>
        <end position="1088"/>
    </location>
</feature>
<dbReference type="SMART" id="SM00557">
    <property type="entry name" value="IG_FLMN"/>
    <property type="match status" value="18"/>
</dbReference>
<feature type="repeat" description="Filamin" evidence="3">
    <location>
        <begin position="1114"/>
        <end position="1202"/>
    </location>
</feature>
<accession>A0A7R9BSI8</accession>
<evidence type="ECO:0000256" key="2">
    <source>
        <dbReference type="ARBA" id="ARBA00022737"/>
    </source>
</evidence>
<dbReference type="Proteomes" id="UP000678499">
    <property type="component" value="Unassembled WGS sequence"/>
</dbReference>
<organism evidence="5">
    <name type="scientific">Notodromas monacha</name>
    <dbReference type="NCBI Taxonomy" id="399045"/>
    <lineage>
        <taxon>Eukaryota</taxon>
        <taxon>Metazoa</taxon>
        <taxon>Ecdysozoa</taxon>
        <taxon>Arthropoda</taxon>
        <taxon>Crustacea</taxon>
        <taxon>Oligostraca</taxon>
        <taxon>Ostracoda</taxon>
        <taxon>Podocopa</taxon>
        <taxon>Podocopida</taxon>
        <taxon>Cypridocopina</taxon>
        <taxon>Cypridoidea</taxon>
        <taxon>Cyprididae</taxon>
        <taxon>Notodromas</taxon>
    </lineage>
</organism>
<feature type="region of interest" description="Disordered" evidence="4">
    <location>
        <begin position="1092"/>
        <end position="1140"/>
    </location>
</feature>
<feature type="repeat" description="Filamin" evidence="3">
    <location>
        <begin position="1632"/>
        <end position="1737"/>
    </location>
</feature>
<protein>
    <recommendedName>
        <fullName evidence="7">Filamin-C</fullName>
    </recommendedName>
</protein>
<feature type="repeat" description="Filamin" evidence="3">
    <location>
        <begin position="284"/>
        <end position="368"/>
    </location>
</feature>
<dbReference type="GO" id="GO:0030036">
    <property type="term" value="P:actin cytoskeleton organization"/>
    <property type="evidence" value="ECO:0007669"/>
    <property type="project" value="InterPro"/>
</dbReference>
<feature type="repeat" description="Filamin" evidence="3">
    <location>
        <begin position="897"/>
        <end position="981"/>
    </location>
</feature>
<feature type="repeat" description="Filamin" evidence="3">
    <location>
        <begin position="548"/>
        <end position="644"/>
    </location>
</feature>
<dbReference type="GO" id="GO:0051015">
    <property type="term" value="F:actin filament binding"/>
    <property type="evidence" value="ECO:0007669"/>
    <property type="project" value="InterPro"/>
</dbReference>
<feature type="repeat" description="Filamin" evidence="3">
    <location>
        <begin position="1291"/>
        <end position="1403"/>
    </location>
</feature>
<evidence type="ECO:0008006" key="7">
    <source>
        <dbReference type="Google" id="ProtNLM"/>
    </source>
</evidence>
<dbReference type="PROSITE" id="PS50194">
    <property type="entry name" value="FILAMIN_REPEAT"/>
    <property type="match status" value="19"/>
</dbReference>
<evidence type="ECO:0000313" key="5">
    <source>
        <dbReference type="EMBL" id="CAD7279383.1"/>
    </source>
</evidence>
<dbReference type="FunFam" id="2.60.40.10:FF:001473">
    <property type="entry name" value="Jitterbug, isoform C"/>
    <property type="match status" value="1"/>
</dbReference>
<feature type="repeat" description="Filamin" evidence="3">
    <location>
        <begin position="642"/>
        <end position="733"/>
    </location>
</feature>
<dbReference type="Gene3D" id="2.60.40.10">
    <property type="entry name" value="Immunoglobulins"/>
    <property type="match status" value="18"/>
</dbReference>
<keyword evidence="2" id="KW-0677">Repeat</keyword>
<feature type="repeat" description="Filamin" evidence="3">
    <location>
        <begin position="1738"/>
        <end position="1831"/>
    </location>
</feature>
<dbReference type="PANTHER" id="PTHR38537:SF13">
    <property type="entry name" value="JITTERBUG, ISOFORM N"/>
    <property type="match status" value="1"/>
</dbReference>
<feature type="repeat" description="Filamin" evidence="3">
    <location>
        <begin position="206"/>
        <end position="279"/>
    </location>
</feature>
<feature type="repeat" description="Filamin" evidence="3">
    <location>
        <begin position="114"/>
        <end position="204"/>
    </location>
</feature>
<gene>
    <name evidence="5" type="ORF">NMOB1V02_LOCUS7056</name>
</gene>
<evidence type="ECO:0000256" key="3">
    <source>
        <dbReference type="PROSITE-ProRule" id="PRU00087"/>
    </source>
</evidence>
<feature type="repeat" description="Filamin" evidence="3">
    <location>
        <begin position="5"/>
        <end position="93"/>
    </location>
</feature>
<proteinExistence type="inferred from homology"/>
<evidence type="ECO:0000256" key="1">
    <source>
        <dbReference type="ARBA" id="ARBA00009238"/>
    </source>
</evidence>
<feature type="repeat" description="Filamin" evidence="3">
    <location>
        <begin position="797"/>
        <end position="892"/>
    </location>
</feature>
<feature type="repeat" description="Filamin" evidence="3">
    <location>
        <begin position="1225"/>
        <end position="1293"/>
    </location>
</feature>